<proteinExistence type="predicted"/>
<name>A0A238Z6C6_9PSED</name>
<keyword evidence="3" id="KW-1185">Reference proteome</keyword>
<dbReference type="EMBL" id="FZOG01000001">
    <property type="protein sequence ID" value="SNR78966.1"/>
    <property type="molecule type" value="Genomic_DNA"/>
</dbReference>
<dbReference type="Proteomes" id="UP000242915">
    <property type="component" value="Unassembled WGS sequence"/>
</dbReference>
<evidence type="ECO:0000256" key="1">
    <source>
        <dbReference type="SAM" id="Coils"/>
    </source>
</evidence>
<dbReference type="RefSeq" id="WP_176443109.1">
    <property type="nucleotide sequence ID" value="NZ_FZOG01000001.1"/>
</dbReference>
<evidence type="ECO:0000313" key="3">
    <source>
        <dbReference type="Proteomes" id="UP000242915"/>
    </source>
</evidence>
<gene>
    <name evidence="2" type="ORF">SAMN05216255_0188</name>
</gene>
<feature type="coiled-coil region" evidence="1">
    <location>
        <begin position="1"/>
        <end position="35"/>
    </location>
</feature>
<evidence type="ECO:0000313" key="2">
    <source>
        <dbReference type="EMBL" id="SNR78966.1"/>
    </source>
</evidence>
<accession>A0A238Z6C6</accession>
<dbReference type="AlphaFoldDB" id="A0A238Z6C6"/>
<keyword evidence="1" id="KW-0175">Coiled coil</keyword>
<reference evidence="3" key="1">
    <citation type="submission" date="2017-06" db="EMBL/GenBank/DDBJ databases">
        <authorList>
            <person name="Varghese N."/>
            <person name="Submissions S."/>
        </authorList>
    </citation>
    <scope>NUCLEOTIDE SEQUENCE [LARGE SCALE GENOMIC DNA]</scope>
    <source>
        <strain evidence="3">CIP 108523</strain>
    </source>
</reference>
<protein>
    <submittedName>
        <fullName evidence="2">Uncharacterized protein</fullName>
    </submittedName>
</protein>
<organism evidence="2 3">
    <name type="scientific">Pseudomonas segetis</name>
    <dbReference type="NCBI Taxonomy" id="298908"/>
    <lineage>
        <taxon>Bacteria</taxon>
        <taxon>Pseudomonadati</taxon>
        <taxon>Pseudomonadota</taxon>
        <taxon>Gammaproteobacteria</taxon>
        <taxon>Pseudomonadales</taxon>
        <taxon>Pseudomonadaceae</taxon>
        <taxon>Pseudomonas</taxon>
    </lineage>
</organism>
<sequence>MNEYRKQIKQRQNEIERLNRELPALKKASDEALAAFYNSRMGRPIYPQEATNA</sequence>